<reference evidence="1" key="1">
    <citation type="journal article" date="2021" name="PeerJ">
        <title>Extensive microbial diversity within the chicken gut microbiome revealed by metagenomics and culture.</title>
        <authorList>
            <person name="Gilroy R."/>
            <person name="Ravi A."/>
            <person name="Getino M."/>
            <person name="Pursley I."/>
            <person name="Horton D.L."/>
            <person name="Alikhan N.F."/>
            <person name="Baker D."/>
            <person name="Gharbi K."/>
            <person name="Hall N."/>
            <person name="Watson M."/>
            <person name="Adriaenssens E.M."/>
            <person name="Foster-Nyarko E."/>
            <person name="Jarju S."/>
            <person name="Secka A."/>
            <person name="Antonio M."/>
            <person name="Oren A."/>
            <person name="Chaudhuri R.R."/>
            <person name="La Ragione R."/>
            <person name="Hildebrand F."/>
            <person name="Pallen M.J."/>
        </authorList>
    </citation>
    <scope>NUCLEOTIDE SEQUENCE</scope>
    <source>
        <strain evidence="1">CHK33-7979</strain>
    </source>
</reference>
<protein>
    <submittedName>
        <fullName evidence="1">Uncharacterized protein</fullName>
    </submittedName>
</protein>
<name>A0A9D2CE99_9FIRM</name>
<reference evidence="1" key="2">
    <citation type="submission" date="2021-04" db="EMBL/GenBank/DDBJ databases">
        <authorList>
            <person name="Gilroy R."/>
        </authorList>
    </citation>
    <scope>NUCLEOTIDE SEQUENCE</scope>
    <source>
        <strain evidence="1">CHK33-7979</strain>
    </source>
</reference>
<evidence type="ECO:0000313" key="2">
    <source>
        <dbReference type="Proteomes" id="UP000886824"/>
    </source>
</evidence>
<dbReference type="AlphaFoldDB" id="A0A9D2CE99"/>
<dbReference type="EMBL" id="DXCX01000076">
    <property type="protein sequence ID" value="HIY73782.1"/>
    <property type="molecule type" value="Genomic_DNA"/>
</dbReference>
<evidence type="ECO:0000313" key="1">
    <source>
        <dbReference type="EMBL" id="HIY73782.1"/>
    </source>
</evidence>
<accession>A0A9D2CE99</accession>
<gene>
    <name evidence="1" type="ORF">H9826_07400</name>
</gene>
<organism evidence="1 2">
    <name type="scientific">Candidatus Intestinimonas merdavium</name>
    <dbReference type="NCBI Taxonomy" id="2838622"/>
    <lineage>
        <taxon>Bacteria</taxon>
        <taxon>Bacillati</taxon>
        <taxon>Bacillota</taxon>
        <taxon>Clostridia</taxon>
        <taxon>Eubacteriales</taxon>
        <taxon>Intestinimonas</taxon>
    </lineage>
</organism>
<sequence>MATSQRAVNQYRQKNYYTFSVSVPAQYRDAIKAAATQRGVSVSRLVCDLLGRELGLDLALDGVFPGGKKAEDR</sequence>
<proteinExistence type="predicted"/>
<dbReference type="Proteomes" id="UP000886824">
    <property type="component" value="Unassembled WGS sequence"/>
</dbReference>
<comment type="caution">
    <text evidence="1">The sequence shown here is derived from an EMBL/GenBank/DDBJ whole genome shotgun (WGS) entry which is preliminary data.</text>
</comment>